<proteinExistence type="predicted"/>
<evidence type="ECO:0000313" key="2">
    <source>
        <dbReference type="Proteomes" id="UP001596241"/>
    </source>
</evidence>
<sequence length="208" mass="23414">MTGRIPRTRDIEARQVADAWARIETWIARHAPRTRTLLLGGASRDTVTALQRQTGARIPSSLSALWARCAGTRADRHSTFLMGGHALMRLETVATKYGQEMEFQRRYTDSAVTWRAAWIPVFSFSADDQTSGLYLDAESGRLCRWTRYAQHHPEVAYESLTEFLEEMADSLENPGLATSDEPGLVEGALVWGSRIHPDDVHLWTRLTA</sequence>
<keyword evidence="2" id="KW-1185">Reference proteome</keyword>
<dbReference type="InterPro" id="IPR037883">
    <property type="entry name" value="Knr4/Smi1-like_sf"/>
</dbReference>
<gene>
    <name evidence="1" type="ORF">ACFP3M_02035</name>
</gene>
<accession>A0ABW1FCJ1</accession>
<name>A0ABW1FCJ1_9ACTN</name>
<reference evidence="2" key="1">
    <citation type="journal article" date="2019" name="Int. J. Syst. Evol. Microbiol.">
        <title>The Global Catalogue of Microorganisms (GCM) 10K type strain sequencing project: providing services to taxonomists for standard genome sequencing and annotation.</title>
        <authorList>
            <consortium name="The Broad Institute Genomics Platform"/>
            <consortium name="The Broad Institute Genome Sequencing Center for Infectious Disease"/>
            <person name="Wu L."/>
            <person name="Ma J."/>
        </authorList>
    </citation>
    <scope>NUCLEOTIDE SEQUENCE [LARGE SCALE GENOMIC DNA]</scope>
    <source>
        <strain evidence="2">CGMCC 1.15809</strain>
    </source>
</reference>
<dbReference type="SUPFAM" id="SSF160631">
    <property type="entry name" value="SMI1/KNR4-like"/>
    <property type="match status" value="1"/>
</dbReference>
<comment type="caution">
    <text evidence="1">The sequence shown here is derived from an EMBL/GenBank/DDBJ whole genome shotgun (WGS) entry which is preliminary data.</text>
</comment>
<organism evidence="1 2">
    <name type="scientific">Streptomyces ramulosus</name>
    <dbReference type="NCBI Taxonomy" id="47762"/>
    <lineage>
        <taxon>Bacteria</taxon>
        <taxon>Bacillati</taxon>
        <taxon>Actinomycetota</taxon>
        <taxon>Actinomycetes</taxon>
        <taxon>Kitasatosporales</taxon>
        <taxon>Streptomycetaceae</taxon>
        <taxon>Streptomyces</taxon>
    </lineage>
</organism>
<evidence type="ECO:0000313" key="1">
    <source>
        <dbReference type="EMBL" id="MFC5891610.1"/>
    </source>
</evidence>
<dbReference type="EMBL" id="JBHSPW010000001">
    <property type="protein sequence ID" value="MFC5891610.1"/>
    <property type="molecule type" value="Genomic_DNA"/>
</dbReference>
<dbReference type="Proteomes" id="UP001596241">
    <property type="component" value="Unassembled WGS sequence"/>
</dbReference>
<protein>
    <submittedName>
        <fullName evidence="1">SMI1/KNR4 family protein</fullName>
    </submittedName>
</protein>
<dbReference type="RefSeq" id="WP_345081361.1">
    <property type="nucleotide sequence ID" value="NZ_BAAAWG010000006.1"/>
</dbReference>